<dbReference type="PANTHER" id="PTHR47917:SF1">
    <property type="entry name" value="COENZYME F420:L-GLUTAMATE LIGASE"/>
    <property type="match status" value="1"/>
</dbReference>
<feature type="domain" description="Coenzyme F420:L-glutamate ligase-like" evidence="1">
    <location>
        <begin position="2"/>
        <end position="139"/>
    </location>
</feature>
<name>A0A0R1VC34_9LACO</name>
<dbReference type="Pfam" id="PF01996">
    <property type="entry name" value="F420_ligase"/>
    <property type="match status" value="1"/>
</dbReference>
<dbReference type="PATRIC" id="fig|1423767.3.peg.1394"/>
<dbReference type="EMBL" id="AZFU01000034">
    <property type="protein sequence ID" value="KRM02959.1"/>
    <property type="molecule type" value="Genomic_DNA"/>
</dbReference>
<dbReference type="AlphaFoldDB" id="A0A0R1VC34"/>
<evidence type="ECO:0000313" key="2">
    <source>
        <dbReference type="EMBL" id="KRM02959.1"/>
    </source>
</evidence>
<dbReference type="SUPFAM" id="SSF144010">
    <property type="entry name" value="CofE-like"/>
    <property type="match status" value="1"/>
</dbReference>
<sequence length="155" mass="16756">MILDQTEDATGNRIMIADNYIGGWLPTGLFLTSAGVDRQEVDKAIVLPENCDLVAREIGERLGKALKVKIAIVITDSDGRVDKKGANQVAVGLYGIDGLRKTQHDGKKYIETLCDMLASTAGLVMGQRGVNIPVVRIRGVEYGFHESATIEDAIN</sequence>
<dbReference type="eggNOG" id="COG1478">
    <property type="taxonomic scope" value="Bacteria"/>
</dbReference>
<dbReference type="PANTHER" id="PTHR47917">
    <property type="match status" value="1"/>
</dbReference>
<accession>A0A0R1VC34</accession>
<organism evidence="2 3">
    <name type="scientific">Lactobacillus kitasatonis DSM 16761 = JCM 1039</name>
    <dbReference type="NCBI Taxonomy" id="1423767"/>
    <lineage>
        <taxon>Bacteria</taxon>
        <taxon>Bacillati</taxon>
        <taxon>Bacillota</taxon>
        <taxon>Bacilli</taxon>
        <taxon>Lactobacillales</taxon>
        <taxon>Lactobacillaceae</taxon>
        <taxon>Lactobacillus</taxon>
    </lineage>
</organism>
<dbReference type="Gene3D" id="3.30.1330.100">
    <property type="entry name" value="CofE-like"/>
    <property type="match status" value="1"/>
</dbReference>
<protein>
    <recommendedName>
        <fullName evidence="1">Coenzyme F420:L-glutamate ligase-like domain-containing protein</fullName>
    </recommendedName>
</protein>
<evidence type="ECO:0000259" key="1">
    <source>
        <dbReference type="Pfam" id="PF01996"/>
    </source>
</evidence>
<reference evidence="2 3" key="1">
    <citation type="journal article" date="2015" name="Genome Announc.">
        <title>Expanding the biotechnology potential of lactobacilli through comparative genomics of 213 strains and associated genera.</title>
        <authorList>
            <person name="Sun Z."/>
            <person name="Harris H.M."/>
            <person name="McCann A."/>
            <person name="Guo C."/>
            <person name="Argimon S."/>
            <person name="Zhang W."/>
            <person name="Yang X."/>
            <person name="Jeffery I.B."/>
            <person name="Cooney J.C."/>
            <person name="Kagawa T.F."/>
            <person name="Liu W."/>
            <person name="Song Y."/>
            <person name="Salvetti E."/>
            <person name="Wrobel A."/>
            <person name="Rasinkangas P."/>
            <person name="Parkhill J."/>
            <person name="Rea M.C."/>
            <person name="O'Sullivan O."/>
            <person name="Ritari J."/>
            <person name="Douillard F.P."/>
            <person name="Paul Ross R."/>
            <person name="Yang R."/>
            <person name="Briner A.E."/>
            <person name="Felis G.E."/>
            <person name="de Vos W.M."/>
            <person name="Barrangou R."/>
            <person name="Klaenhammer T.R."/>
            <person name="Caufield P.W."/>
            <person name="Cui Y."/>
            <person name="Zhang H."/>
            <person name="O'Toole P.W."/>
        </authorList>
    </citation>
    <scope>NUCLEOTIDE SEQUENCE [LARGE SCALE GENOMIC DNA]</scope>
    <source>
        <strain evidence="2 3">DSM 16761</strain>
    </source>
</reference>
<proteinExistence type="predicted"/>
<dbReference type="Proteomes" id="UP000051307">
    <property type="component" value="Unassembled WGS sequence"/>
</dbReference>
<evidence type="ECO:0000313" key="3">
    <source>
        <dbReference type="Proteomes" id="UP000051307"/>
    </source>
</evidence>
<dbReference type="GO" id="GO:0052618">
    <property type="term" value="F:coenzyme F420-0:L-glutamate ligase activity"/>
    <property type="evidence" value="ECO:0007669"/>
    <property type="project" value="TreeGrafter"/>
</dbReference>
<gene>
    <name evidence="2" type="ORF">FC59_GL001342</name>
</gene>
<comment type="caution">
    <text evidence="2">The sequence shown here is derived from an EMBL/GenBank/DDBJ whole genome shotgun (WGS) entry which is preliminary data.</text>
</comment>
<dbReference type="InterPro" id="IPR002847">
    <property type="entry name" value="F420-0_gamma-glut_ligase-dom"/>
</dbReference>